<feature type="transmembrane region" description="Helical" evidence="2">
    <location>
        <begin position="293"/>
        <end position="311"/>
    </location>
</feature>
<reference evidence="4" key="1">
    <citation type="submission" date="2023-08" db="EMBL/GenBank/DDBJ databases">
        <authorList>
            <person name="Alioto T."/>
            <person name="Alioto T."/>
            <person name="Gomez Garrido J."/>
        </authorList>
    </citation>
    <scope>NUCLEOTIDE SEQUENCE</scope>
</reference>
<feature type="compositionally biased region" description="Acidic residues" evidence="1">
    <location>
        <begin position="228"/>
        <end position="250"/>
    </location>
</feature>
<keyword evidence="2 4" id="KW-0812">Transmembrane</keyword>
<keyword evidence="2" id="KW-0472">Membrane</keyword>
<evidence type="ECO:0000313" key="4">
    <source>
        <dbReference type="EMBL" id="CAJ1063465.1"/>
    </source>
</evidence>
<dbReference type="EMBL" id="OY660872">
    <property type="protein sequence ID" value="CAJ1063465.1"/>
    <property type="molecule type" value="Genomic_DNA"/>
</dbReference>
<dbReference type="AlphaFoldDB" id="A0AAV1FR81"/>
<sequence>MAACGKTGRNRRTISALSLVIFLQLFASQCLSAPVNNTTPEKDVNTQGPETPQSLPALSTTINKEGPNSSTPKQSVAMSTGPENPTTSAGNDSTTTTEVKALKDNSTLTANQSKTSEENQETSQMSTFEESEKKQVSTNDSSQVTVPKEEKPVTPKAVPTVKPSVSATTTTSTQTSKSTTTSAKPPRPADVEELDSNMKTSNSVNQPTVQGTNPGPTANGPPINSYTDEADEDDEDDEDDGNYLESDDDDAVYESNNSLKEETVNRLQRPEGIVVTHYKETDSYNTEDQDSHFFFHLVILAFLVAIVYITYHNKRRIFLLAQSRRWKDGLCSRNTVEYHRLDQNVNEAMPSLKMTRDYIF</sequence>
<evidence type="ECO:0000256" key="3">
    <source>
        <dbReference type="SAM" id="SignalP"/>
    </source>
</evidence>
<evidence type="ECO:0000256" key="2">
    <source>
        <dbReference type="SAM" id="Phobius"/>
    </source>
</evidence>
<keyword evidence="3" id="KW-0732">Signal</keyword>
<dbReference type="InterPro" id="IPR037645">
    <property type="entry name" value="KCT2"/>
</dbReference>
<dbReference type="PANTHER" id="PTHR16502">
    <property type="entry name" value="KERATINOCYTE-ASSOCIATED TRANSMEMBRANE PROTEIN 2"/>
    <property type="match status" value="1"/>
</dbReference>
<feature type="compositionally biased region" description="Low complexity" evidence="1">
    <location>
        <begin position="154"/>
        <end position="184"/>
    </location>
</feature>
<dbReference type="Pfam" id="PF17818">
    <property type="entry name" value="KCT2"/>
    <property type="match status" value="1"/>
</dbReference>
<protein>
    <submittedName>
        <fullName evidence="4">Keratinocyte-associated transmembrane protein 2</fullName>
    </submittedName>
</protein>
<evidence type="ECO:0000256" key="1">
    <source>
        <dbReference type="SAM" id="MobiDB-lite"/>
    </source>
</evidence>
<keyword evidence="5" id="KW-1185">Reference proteome</keyword>
<feature type="compositionally biased region" description="Polar residues" evidence="1">
    <location>
        <begin position="38"/>
        <end position="85"/>
    </location>
</feature>
<feature type="signal peptide" evidence="3">
    <location>
        <begin position="1"/>
        <end position="32"/>
    </location>
</feature>
<organism evidence="4 5">
    <name type="scientific">Xyrichtys novacula</name>
    <name type="common">Pearly razorfish</name>
    <name type="synonym">Hemipteronotus novacula</name>
    <dbReference type="NCBI Taxonomy" id="13765"/>
    <lineage>
        <taxon>Eukaryota</taxon>
        <taxon>Metazoa</taxon>
        <taxon>Chordata</taxon>
        <taxon>Craniata</taxon>
        <taxon>Vertebrata</taxon>
        <taxon>Euteleostomi</taxon>
        <taxon>Actinopterygii</taxon>
        <taxon>Neopterygii</taxon>
        <taxon>Teleostei</taxon>
        <taxon>Neoteleostei</taxon>
        <taxon>Acanthomorphata</taxon>
        <taxon>Eupercaria</taxon>
        <taxon>Labriformes</taxon>
        <taxon>Labridae</taxon>
        <taxon>Xyrichtys</taxon>
    </lineage>
</organism>
<feature type="compositionally biased region" description="Polar residues" evidence="1">
    <location>
        <begin position="136"/>
        <end position="145"/>
    </location>
</feature>
<accession>A0AAV1FR81</accession>
<feature type="chain" id="PRO_5043740567" evidence="3">
    <location>
        <begin position="33"/>
        <end position="360"/>
    </location>
</feature>
<proteinExistence type="predicted"/>
<feature type="compositionally biased region" description="Low complexity" evidence="1">
    <location>
        <begin position="211"/>
        <end position="222"/>
    </location>
</feature>
<feature type="compositionally biased region" description="Polar residues" evidence="1">
    <location>
        <begin position="197"/>
        <end position="210"/>
    </location>
</feature>
<feature type="compositionally biased region" description="Polar residues" evidence="1">
    <location>
        <begin position="104"/>
        <end position="114"/>
    </location>
</feature>
<gene>
    <name evidence="4" type="ORF">XNOV1_A006471</name>
</gene>
<dbReference type="Proteomes" id="UP001178508">
    <property type="component" value="Chromosome 9"/>
</dbReference>
<feature type="region of interest" description="Disordered" evidence="1">
    <location>
        <begin position="38"/>
        <end position="250"/>
    </location>
</feature>
<feature type="compositionally biased region" description="Low complexity" evidence="1">
    <location>
        <begin position="86"/>
        <end position="97"/>
    </location>
</feature>
<name>A0AAV1FR81_XYRNO</name>
<dbReference type="PANTHER" id="PTHR16502:SF0">
    <property type="entry name" value="KERATINOCYTE-ASSOCIATED TRANSMEMBRANE PROTEIN 2"/>
    <property type="match status" value="1"/>
</dbReference>
<keyword evidence="2" id="KW-1133">Transmembrane helix</keyword>
<evidence type="ECO:0000313" key="5">
    <source>
        <dbReference type="Proteomes" id="UP001178508"/>
    </source>
</evidence>